<gene>
    <name evidence="5" type="ORF">EQM06_10205</name>
</gene>
<keyword evidence="2" id="KW-0408">Iron</keyword>
<proteinExistence type="predicted"/>
<evidence type="ECO:0000256" key="1">
    <source>
        <dbReference type="ARBA" id="ARBA00022723"/>
    </source>
</evidence>
<dbReference type="SUPFAM" id="SSF51430">
    <property type="entry name" value="NAD(P)-linked oxidoreductase"/>
    <property type="match status" value="1"/>
</dbReference>
<dbReference type="InterPro" id="IPR036812">
    <property type="entry name" value="NAD(P)_OxRdtase_dom_sf"/>
</dbReference>
<dbReference type="GO" id="GO:0051536">
    <property type="term" value="F:iron-sulfur cluster binding"/>
    <property type="evidence" value="ECO:0007669"/>
    <property type="project" value="UniProtKB-KW"/>
</dbReference>
<dbReference type="EMBL" id="CP035281">
    <property type="protein sequence ID" value="QAT43561.1"/>
    <property type="molecule type" value="Genomic_DNA"/>
</dbReference>
<keyword evidence="3" id="KW-0411">Iron-sulfur</keyword>
<accession>A0A410PX95</accession>
<sequence>MNNKKLGFGFMRLPVTDPANQASIDMDQLNKMVDVFMAKGFRYFDLAYFYHFGACEKAFGETVAKRYPREQFDVATKMPLAILQSKEQQEQIFQEQLTRCGVSHFDYYLLHSVDVKTYKTARKLDSFNFLRRIKESGKAKKTGFSFHDTPDLLDEILTENPYVDFVQLQINYLDWDDIAIQSEKCHAVAKKHGKAIVVMEPVKGGALANVPKDAEHILREYNPTLSPASWAVRFAASQENVFMVLSGMSNLEQLNDNVSYMEDFKPLSGEEQAVLNQAIDKIREGIKIPCTACRYCETHCPKNIAIPEYFTLYNTFELATDKDMAIQTGYYLQLQGTRGKPDDCIKCRKCEEICPQHLKIPEYLQEVSEGFAGAMRLWS</sequence>
<dbReference type="PANTHER" id="PTHR43312:SF2">
    <property type="entry name" value="OXIDOREDUCTASE"/>
    <property type="match status" value="1"/>
</dbReference>
<dbReference type="InterPro" id="IPR017896">
    <property type="entry name" value="4Fe4S_Fe-S-bd"/>
</dbReference>
<dbReference type="Gene3D" id="3.20.20.100">
    <property type="entry name" value="NADP-dependent oxidoreductase domain"/>
    <property type="match status" value="1"/>
</dbReference>
<dbReference type="Pfam" id="PF13187">
    <property type="entry name" value="Fer4_9"/>
    <property type="match status" value="1"/>
</dbReference>
<keyword evidence="1" id="KW-0479">Metal-binding</keyword>
<dbReference type="InterPro" id="IPR053135">
    <property type="entry name" value="AKR2_Oxidoreductase"/>
</dbReference>
<evidence type="ECO:0000313" key="5">
    <source>
        <dbReference type="EMBL" id="QAT43561.1"/>
    </source>
</evidence>
<dbReference type="RefSeq" id="WP_128746340.1">
    <property type="nucleotide sequence ID" value="NZ_CP035281.1"/>
</dbReference>
<dbReference type="PROSITE" id="PS51379">
    <property type="entry name" value="4FE4S_FER_2"/>
    <property type="match status" value="1"/>
</dbReference>
<dbReference type="GO" id="GO:0046872">
    <property type="term" value="F:metal ion binding"/>
    <property type="evidence" value="ECO:0007669"/>
    <property type="project" value="UniProtKB-KW"/>
</dbReference>
<keyword evidence="6" id="KW-1185">Reference proteome</keyword>
<dbReference type="CDD" id="cd19096">
    <property type="entry name" value="AKR_Fe-S_oxidoreductase"/>
    <property type="match status" value="1"/>
</dbReference>
<dbReference type="InterPro" id="IPR023210">
    <property type="entry name" value="NADP_OxRdtase_dom"/>
</dbReference>
<dbReference type="PROSITE" id="PS00198">
    <property type="entry name" value="4FE4S_FER_1"/>
    <property type="match status" value="2"/>
</dbReference>
<dbReference type="KEGG" id="amij:EQM06_10205"/>
<dbReference type="PANTHER" id="PTHR43312">
    <property type="entry name" value="D-THREO-ALDOSE 1-DEHYDROGENASE"/>
    <property type="match status" value="1"/>
</dbReference>
<evidence type="ECO:0000313" key="6">
    <source>
        <dbReference type="Proteomes" id="UP000287601"/>
    </source>
</evidence>
<evidence type="ECO:0000259" key="4">
    <source>
        <dbReference type="PROSITE" id="PS51379"/>
    </source>
</evidence>
<evidence type="ECO:0000256" key="3">
    <source>
        <dbReference type="ARBA" id="ARBA00023014"/>
    </source>
</evidence>
<evidence type="ECO:0000256" key="2">
    <source>
        <dbReference type="ARBA" id="ARBA00023004"/>
    </source>
</evidence>
<dbReference type="Proteomes" id="UP000287601">
    <property type="component" value="Chromosome"/>
</dbReference>
<protein>
    <submittedName>
        <fullName evidence="5">4Fe-4S dicluster domain-containing protein</fullName>
    </submittedName>
</protein>
<feature type="domain" description="4Fe-4S ferredoxin-type" evidence="4">
    <location>
        <begin position="335"/>
        <end position="363"/>
    </location>
</feature>
<organism evidence="5 6">
    <name type="scientific">Aminipila luticellarii</name>
    <dbReference type="NCBI Taxonomy" id="2507160"/>
    <lineage>
        <taxon>Bacteria</taxon>
        <taxon>Bacillati</taxon>
        <taxon>Bacillota</taxon>
        <taxon>Clostridia</taxon>
        <taxon>Peptostreptococcales</taxon>
        <taxon>Anaerovoracaceae</taxon>
        <taxon>Aminipila</taxon>
    </lineage>
</organism>
<name>A0A410PX95_9FIRM</name>
<dbReference type="OrthoDB" id="9773828at2"/>
<dbReference type="AlphaFoldDB" id="A0A410PX95"/>
<dbReference type="Pfam" id="PF00248">
    <property type="entry name" value="Aldo_ket_red"/>
    <property type="match status" value="1"/>
</dbReference>
<dbReference type="Gene3D" id="1.10.1060.10">
    <property type="entry name" value="Alpha-helical ferredoxin"/>
    <property type="match status" value="1"/>
</dbReference>
<reference evidence="5 6" key="1">
    <citation type="submission" date="2019-01" db="EMBL/GenBank/DDBJ databases">
        <title>Draft genomes of a novel of Aminipila strains.</title>
        <authorList>
            <person name="Ma S."/>
        </authorList>
    </citation>
    <scope>NUCLEOTIDE SEQUENCE [LARGE SCALE GENOMIC DNA]</scope>
    <source>
        <strain evidence="6">JN-39</strain>
    </source>
</reference>
<dbReference type="InterPro" id="IPR009051">
    <property type="entry name" value="Helical_ferredxn"/>
</dbReference>
<dbReference type="InterPro" id="IPR017900">
    <property type="entry name" value="4Fe4S_Fe_S_CS"/>
</dbReference>
<dbReference type="SUPFAM" id="SSF54862">
    <property type="entry name" value="4Fe-4S ferredoxins"/>
    <property type="match status" value="1"/>
</dbReference>